<keyword evidence="11" id="KW-0407">Ion channel</keyword>
<evidence type="ECO:0000259" key="12">
    <source>
        <dbReference type="SMART" id="SM00918"/>
    </source>
</evidence>
<keyword evidence="10" id="KW-1071">Ligand-gated ion channel</keyword>
<dbReference type="OrthoDB" id="6435855at2759"/>
<sequence>MKFPRNLKIATTPSTTPVVDETANDTAVSEIDTRLLKLLAGKLNFQYTIHLLEDGGGYGVLSKNGRWTGVVGILARGEADLFTAYSHITKERLHSIEYSTIYYVLEKTFATDIPELLSKCEVLLLPFHTDVWLGYLISFGLIPNVL</sequence>
<dbReference type="AlphaFoldDB" id="A0A8X6MLH1"/>
<evidence type="ECO:0000313" key="14">
    <source>
        <dbReference type="Proteomes" id="UP000887013"/>
    </source>
</evidence>
<keyword evidence="3" id="KW-1003">Cell membrane</keyword>
<keyword evidence="7" id="KW-0472">Membrane</keyword>
<feature type="domain" description="Ionotropic glutamate receptor L-glutamate and glycine-binding" evidence="12">
    <location>
        <begin position="17"/>
        <end position="76"/>
    </location>
</feature>
<dbReference type="EMBL" id="BMAW01093967">
    <property type="protein sequence ID" value="GFS63031.1"/>
    <property type="molecule type" value="Genomic_DNA"/>
</dbReference>
<proteinExistence type="predicted"/>
<evidence type="ECO:0000256" key="5">
    <source>
        <dbReference type="ARBA" id="ARBA00022989"/>
    </source>
</evidence>
<comment type="caution">
    <text evidence="13">The sequence shown here is derived from an EMBL/GenBank/DDBJ whole genome shotgun (WGS) entry which is preliminary data.</text>
</comment>
<evidence type="ECO:0000256" key="4">
    <source>
        <dbReference type="ARBA" id="ARBA00022692"/>
    </source>
</evidence>
<dbReference type="SUPFAM" id="SSF53850">
    <property type="entry name" value="Periplasmic binding protein-like II"/>
    <property type="match status" value="1"/>
</dbReference>
<dbReference type="PANTHER" id="PTHR42643:SF24">
    <property type="entry name" value="IONOTROPIC RECEPTOR 60A"/>
    <property type="match status" value="1"/>
</dbReference>
<dbReference type="InterPro" id="IPR019594">
    <property type="entry name" value="Glu/Gly-bd"/>
</dbReference>
<evidence type="ECO:0000313" key="13">
    <source>
        <dbReference type="EMBL" id="GFS63031.1"/>
    </source>
</evidence>
<dbReference type="GO" id="GO:0015276">
    <property type="term" value="F:ligand-gated monoatomic ion channel activity"/>
    <property type="evidence" value="ECO:0007669"/>
    <property type="project" value="InterPro"/>
</dbReference>
<accession>A0A8X6MLH1</accession>
<dbReference type="InterPro" id="IPR052192">
    <property type="entry name" value="Insect_Ionotropic_Sensory_Rcpt"/>
</dbReference>
<keyword evidence="5" id="KW-1133">Transmembrane helix</keyword>
<dbReference type="GO" id="GO:0005886">
    <property type="term" value="C:plasma membrane"/>
    <property type="evidence" value="ECO:0007669"/>
    <property type="project" value="UniProtKB-SubCell"/>
</dbReference>
<organism evidence="13 14">
    <name type="scientific">Nephila pilipes</name>
    <name type="common">Giant wood spider</name>
    <name type="synonym">Nephila maculata</name>
    <dbReference type="NCBI Taxonomy" id="299642"/>
    <lineage>
        <taxon>Eukaryota</taxon>
        <taxon>Metazoa</taxon>
        <taxon>Ecdysozoa</taxon>
        <taxon>Arthropoda</taxon>
        <taxon>Chelicerata</taxon>
        <taxon>Arachnida</taxon>
        <taxon>Araneae</taxon>
        <taxon>Araneomorphae</taxon>
        <taxon>Entelegynae</taxon>
        <taxon>Araneoidea</taxon>
        <taxon>Nephilidae</taxon>
        <taxon>Nephila</taxon>
    </lineage>
</organism>
<reference evidence="13" key="1">
    <citation type="submission" date="2020-08" db="EMBL/GenBank/DDBJ databases">
        <title>Multicomponent nature underlies the extraordinary mechanical properties of spider dragline silk.</title>
        <authorList>
            <person name="Kono N."/>
            <person name="Nakamura H."/>
            <person name="Mori M."/>
            <person name="Yoshida Y."/>
            <person name="Ohtoshi R."/>
            <person name="Malay A.D."/>
            <person name="Moran D.A.P."/>
            <person name="Tomita M."/>
            <person name="Numata K."/>
            <person name="Arakawa K."/>
        </authorList>
    </citation>
    <scope>NUCLEOTIDE SEQUENCE</scope>
</reference>
<keyword evidence="4" id="KW-0812">Transmembrane</keyword>
<evidence type="ECO:0000256" key="11">
    <source>
        <dbReference type="ARBA" id="ARBA00023303"/>
    </source>
</evidence>
<evidence type="ECO:0000256" key="2">
    <source>
        <dbReference type="ARBA" id="ARBA00022448"/>
    </source>
</evidence>
<dbReference type="Gene3D" id="3.40.190.10">
    <property type="entry name" value="Periplasmic binding protein-like II"/>
    <property type="match status" value="1"/>
</dbReference>
<dbReference type="Pfam" id="PF10613">
    <property type="entry name" value="Lig_chan-Glu_bd"/>
    <property type="match status" value="1"/>
</dbReference>
<keyword evidence="6" id="KW-0406">Ion transport</keyword>
<dbReference type="SMART" id="SM00918">
    <property type="entry name" value="Lig_chan-Glu_bd"/>
    <property type="match status" value="1"/>
</dbReference>
<evidence type="ECO:0000256" key="3">
    <source>
        <dbReference type="ARBA" id="ARBA00022475"/>
    </source>
</evidence>
<dbReference type="Proteomes" id="UP000887013">
    <property type="component" value="Unassembled WGS sequence"/>
</dbReference>
<evidence type="ECO:0000256" key="9">
    <source>
        <dbReference type="ARBA" id="ARBA00023180"/>
    </source>
</evidence>
<keyword evidence="8" id="KW-0675">Receptor</keyword>
<evidence type="ECO:0000256" key="7">
    <source>
        <dbReference type="ARBA" id="ARBA00023136"/>
    </source>
</evidence>
<evidence type="ECO:0000256" key="10">
    <source>
        <dbReference type="ARBA" id="ARBA00023286"/>
    </source>
</evidence>
<evidence type="ECO:0000256" key="8">
    <source>
        <dbReference type="ARBA" id="ARBA00023170"/>
    </source>
</evidence>
<name>A0A8X6MLH1_NEPPI</name>
<protein>
    <submittedName>
        <fullName evidence="13">Lig_chan-Glu_bd domain-containing protein</fullName>
    </submittedName>
</protein>
<evidence type="ECO:0000256" key="1">
    <source>
        <dbReference type="ARBA" id="ARBA00004651"/>
    </source>
</evidence>
<evidence type="ECO:0000256" key="6">
    <source>
        <dbReference type="ARBA" id="ARBA00023065"/>
    </source>
</evidence>
<gene>
    <name evidence="13" type="primary">AVEN_197776_1</name>
    <name evidence="13" type="ORF">NPIL_317601</name>
</gene>
<keyword evidence="14" id="KW-1185">Reference proteome</keyword>
<keyword evidence="9" id="KW-0325">Glycoprotein</keyword>
<dbReference type="PANTHER" id="PTHR42643">
    <property type="entry name" value="IONOTROPIC RECEPTOR 20A-RELATED"/>
    <property type="match status" value="1"/>
</dbReference>
<keyword evidence="2" id="KW-0813">Transport</keyword>
<comment type="subcellular location">
    <subcellularLocation>
        <location evidence="1">Cell membrane</location>
        <topology evidence="1">Multi-pass membrane protein</topology>
    </subcellularLocation>
</comment>